<evidence type="ECO:0000313" key="1">
    <source>
        <dbReference type="EMBL" id="KAF3692347.1"/>
    </source>
</evidence>
<dbReference type="AlphaFoldDB" id="A0A6G1PQ54"/>
<organism evidence="1 2">
    <name type="scientific">Channa argus</name>
    <name type="common">Northern snakehead</name>
    <name type="synonym">Ophicephalus argus</name>
    <dbReference type="NCBI Taxonomy" id="215402"/>
    <lineage>
        <taxon>Eukaryota</taxon>
        <taxon>Metazoa</taxon>
        <taxon>Chordata</taxon>
        <taxon>Craniata</taxon>
        <taxon>Vertebrata</taxon>
        <taxon>Euteleostomi</taxon>
        <taxon>Actinopterygii</taxon>
        <taxon>Neopterygii</taxon>
        <taxon>Teleostei</taxon>
        <taxon>Neoteleostei</taxon>
        <taxon>Acanthomorphata</taxon>
        <taxon>Anabantaria</taxon>
        <taxon>Anabantiformes</taxon>
        <taxon>Channoidei</taxon>
        <taxon>Channidae</taxon>
        <taxon>Channa</taxon>
    </lineage>
</organism>
<accession>A0A6G1PQ54</accession>
<evidence type="ECO:0000313" key="2">
    <source>
        <dbReference type="Proteomes" id="UP000503349"/>
    </source>
</evidence>
<reference evidence="2" key="2">
    <citation type="submission" date="2019-02" db="EMBL/GenBank/DDBJ databases">
        <title>Opniocepnalus argus Var Kimnra genome.</title>
        <authorList>
            <person name="Zhou C."/>
            <person name="Xiao S."/>
        </authorList>
    </citation>
    <scope>NUCLEOTIDE SEQUENCE [LARGE SCALE GENOMIC DNA]</scope>
</reference>
<gene>
    <name evidence="1" type="ORF">EXN66_Car008023</name>
</gene>
<proteinExistence type="predicted"/>
<dbReference type="EMBL" id="CM015718">
    <property type="protein sequence ID" value="KAF3692347.1"/>
    <property type="molecule type" value="Genomic_DNA"/>
</dbReference>
<sequence>MSSYKQLSNQGTLLLGTGASKSSDKRRPISTVISTGHSHRCSPLPNQGQQWAKQQAPISCYCHCFVCKESPNFERLRDVMSSGVSASTYSAAYFFES</sequence>
<protein>
    <submittedName>
        <fullName evidence="1">Uncharacterized protein</fullName>
    </submittedName>
</protein>
<keyword evidence="2" id="KW-1185">Reference proteome</keyword>
<name>A0A6G1PQ54_CHAAH</name>
<dbReference type="Proteomes" id="UP000503349">
    <property type="component" value="Chromosome 7"/>
</dbReference>
<reference evidence="1 2" key="1">
    <citation type="submission" date="2019-02" db="EMBL/GenBank/DDBJ databases">
        <title>Opniocepnalus argus genome.</title>
        <authorList>
            <person name="Zhou C."/>
            <person name="Xiao S."/>
        </authorList>
    </citation>
    <scope>NUCLEOTIDE SEQUENCE [LARGE SCALE GENOMIC DNA]</scope>
    <source>
        <strain evidence="1">OARG1902GOOAL</strain>
        <tissue evidence="1">Muscle</tissue>
    </source>
</reference>